<dbReference type="EMBL" id="BMHC01000001">
    <property type="protein sequence ID" value="GGI18779.1"/>
    <property type="molecule type" value="Genomic_DNA"/>
</dbReference>
<reference evidence="2" key="1">
    <citation type="journal article" date="2014" name="Int. J. Syst. Evol. Microbiol.">
        <title>Complete genome sequence of Corynebacterium casei LMG S-19264T (=DSM 44701T), isolated from a smear-ripened cheese.</title>
        <authorList>
            <consortium name="US DOE Joint Genome Institute (JGI-PGF)"/>
            <person name="Walter F."/>
            <person name="Albersmeier A."/>
            <person name="Kalinowski J."/>
            <person name="Ruckert C."/>
        </authorList>
    </citation>
    <scope>NUCLEOTIDE SEQUENCE</scope>
    <source>
        <strain evidence="2">CGMCC 1.15034</strain>
    </source>
</reference>
<feature type="domain" description="RlpA-like protein double-psi beta-barrel" evidence="1">
    <location>
        <begin position="47"/>
        <end position="123"/>
    </location>
</feature>
<dbReference type="CDD" id="cd22268">
    <property type="entry name" value="DPBB_RlpA-like"/>
    <property type="match status" value="1"/>
</dbReference>
<dbReference type="Pfam" id="PF03330">
    <property type="entry name" value="DPBB_1"/>
    <property type="match status" value="1"/>
</dbReference>
<evidence type="ECO:0000259" key="1">
    <source>
        <dbReference type="Pfam" id="PF03330"/>
    </source>
</evidence>
<gene>
    <name evidence="2" type="ORF">GCM10010987_01010</name>
</gene>
<reference evidence="2" key="2">
    <citation type="submission" date="2022-12" db="EMBL/GenBank/DDBJ databases">
        <authorList>
            <person name="Sun Q."/>
            <person name="Zhou Y."/>
        </authorList>
    </citation>
    <scope>NUCLEOTIDE SEQUENCE</scope>
    <source>
        <strain evidence="2">CGMCC 1.15034</strain>
    </source>
</reference>
<dbReference type="AlphaFoldDB" id="A0AA87W285"/>
<dbReference type="InterPro" id="IPR009009">
    <property type="entry name" value="RlpA-like_DPBB"/>
</dbReference>
<proteinExistence type="predicted"/>
<organism evidence="2 3">
    <name type="scientific">Bradyrhizobium guangdongense</name>
    <dbReference type="NCBI Taxonomy" id="1325090"/>
    <lineage>
        <taxon>Bacteria</taxon>
        <taxon>Pseudomonadati</taxon>
        <taxon>Pseudomonadota</taxon>
        <taxon>Alphaproteobacteria</taxon>
        <taxon>Hyphomicrobiales</taxon>
        <taxon>Nitrobacteraceae</taxon>
        <taxon>Bradyrhizobium</taxon>
    </lineage>
</organism>
<evidence type="ECO:0000313" key="2">
    <source>
        <dbReference type="EMBL" id="GGI18779.1"/>
    </source>
</evidence>
<evidence type="ECO:0000313" key="3">
    <source>
        <dbReference type="Proteomes" id="UP000625079"/>
    </source>
</evidence>
<dbReference type="PANTHER" id="PTHR34183">
    <property type="entry name" value="ENDOLYTIC PEPTIDOGLYCAN TRANSGLYCOSYLASE RLPA"/>
    <property type="match status" value="1"/>
</dbReference>
<protein>
    <recommendedName>
        <fullName evidence="1">RlpA-like protein double-psi beta-barrel domain-containing protein</fullName>
    </recommendedName>
</protein>
<accession>A0AA87W285</accession>
<dbReference type="PANTHER" id="PTHR34183:SF8">
    <property type="entry name" value="ENDOLYTIC PEPTIDOGLYCAN TRANSGLYCOSYLASE RLPA-RELATED"/>
    <property type="match status" value="1"/>
</dbReference>
<dbReference type="Proteomes" id="UP000625079">
    <property type="component" value="Unassembled WGS sequence"/>
</dbReference>
<comment type="caution">
    <text evidence="2">The sequence shown here is derived from an EMBL/GenBank/DDBJ whole genome shotgun (WGS) entry which is preliminary data.</text>
</comment>
<dbReference type="Gene3D" id="2.40.40.10">
    <property type="entry name" value="RlpA-like domain"/>
    <property type="match status" value="1"/>
</dbReference>
<dbReference type="SUPFAM" id="SSF50685">
    <property type="entry name" value="Barwin-like endoglucanases"/>
    <property type="match status" value="1"/>
</dbReference>
<name>A0AA87W285_9BRAD</name>
<sequence length="125" mass="13006">MGTQGNKATFVAPGGANPERAVRAQTMLFSCLATLSLSFVSGAQAESGLASYYGYGKAGKGGEMTCAHRTRPFGSVLKVSYGGRSIQCRVNDRGPFIRGRIVDLSVPAARALGMMSAGVVRVSVE</sequence>
<dbReference type="InterPro" id="IPR036908">
    <property type="entry name" value="RlpA-like_sf"/>
</dbReference>